<evidence type="ECO:0000313" key="5">
    <source>
        <dbReference type="Proteomes" id="UP000694549"/>
    </source>
</evidence>
<dbReference type="GO" id="GO:0031433">
    <property type="term" value="F:telethonin binding"/>
    <property type="evidence" value="ECO:0007669"/>
    <property type="project" value="TreeGrafter"/>
</dbReference>
<sequence>GAPKHPRGGKRGDPKHCSPSPRLDLGKKESTPQDVMLEELSLSTNRGSQLFQQRQRRKAGLEGTANERPVGTWGGSSERSHPKADPAGIAMRCHGDPQEHPPSSGPGRRPPTQLAQQQQMPPLPLAGYSAPLREVPPEKFNVTAIPKGYRSPWQGLLSDKDKAVGRENHSLLPAFFPFQPQHLFVGRDRGKGTALNNAFPRAASPLSHAAVLFQGPSCYLIQMDANLTPSLLPPPLILH</sequence>
<reference evidence="4" key="2">
    <citation type="submission" date="2025-09" db="UniProtKB">
        <authorList>
            <consortium name="Ensembl"/>
        </authorList>
    </citation>
    <scope>IDENTIFICATION</scope>
</reference>
<feature type="compositionally biased region" description="Polar residues" evidence="3">
    <location>
        <begin position="41"/>
        <end position="53"/>
    </location>
</feature>
<dbReference type="GO" id="GO:0015629">
    <property type="term" value="C:actin cytoskeleton"/>
    <property type="evidence" value="ECO:0007669"/>
    <property type="project" value="TreeGrafter"/>
</dbReference>
<feature type="region of interest" description="Disordered" evidence="3">
    <location>
        <begin position="1"/>
        <end position="128"/>
    </location>
</feature>
<comment type="similarity">
    <text evidence="1">Belongs to the myozenin family.</text>
</comment>
<dbReference type="GO" id="GO:0003779">
    <property type="term" value="F:actin binding"/>
    <property type="evidence" value="ECO:0007669"/>
    <property type="project" value="TreeGrafter"/>
</dbReference>
<evidence type="ECO:0000256" key="1">
    <source>
        <dbReference type="ARBA" id="ARBA00009126"/>
    </source>
</evidence>
<feature type="compositionally biased region" description="Low complexity" evidence="3">
    <location>
        <begin position="101"/>
        <end position="120"/>
    </location>
</feature>
<evidence type="ECO:0000256" key="2">
    <source>
        <dbReference type="ARBA" id="ARBA00022553"/>
    </source>
</evidence>
<name>A0A8B9ZQQ8_9AVES</name>
<evidence type="ECO:0000313" key="4">
    <source>
        <dbReference type="Ensembl" id="ENSAZOP00000007938.1"/>
    </source>
</evidence>
<accession>A0A8B9ZQQ8</accession>
<dbReference type="Ensembl" id="ENSAZOT00000008464.1">
    <property type="protein sequence ID" value="ENSAZOP00000007938.1"/>
    <property type="gene ID" value="ENSAZOG00000005045.1"/>
</dbReference>
<dbReference type="PANTHER" id="PTHR15941">
    <property type="entry name" value="MYOZENIN"/>
    <property type="match status" value="1"/>
</dbReference>
<dbReference type="PANTHER" id="PTHR15941:SF15">
    <property type="entry name" value="MYOZENIN-3"/>
    <property type="match status" value="1"/>
</dbReference>
<dbReference type="AlphaFoldDB" id="A0A8B9ZQQ8"/>
<keyword evidence="5" id="KW-1185">Reference proteome</keyword>
<dbReference type="GO" id="GO:0030018">
    <property type="term" value="C:Z disc"/>
    <property type="evidence" value="ECO:0007669"/>
    <property type="project" value="InterPro"/>
</dbReference>
<dbReference type="Proteomes" id="UP000694549">
    <property type="component" value="Unplaced"/>
</dbReference>
<proteinExistence type="inferred from homology"/>
<dbReference type="Pfam" id="PF05556">
    <property type="entry name" value="Calsarcin"/>
    <property type="match status" value="1"/>
</dbReference>
<reference evidence="4" key="1">
    <citation type="submission" date="2025-08" db="UniProtKB">
        <authorList>
            <consortium name="Ensembl"/>
        </authorList>
    </citation>
    <scope>IDENTIFICATION</scope>
</reference>
<protein>
    <submittedName>
        <fullName evidence="4">Uncharacterized protein</fullName>
    </submittedName>
</protein>
<dbReference type="GO" id="GO:0051373">
    <property type="term" value="F:FATZ binding"/>
    <property type="evidence" value="ECO:0007669"/>
    <property type="project" value="TreeGrafter"/>
</dbReference>
<evidence type="ECO:0000256" key="3">
    <source>
        <dbReference type="SAM" id="MobiDB-lite"/>
    </source>
</evidence>
<organism evidence="4 5">
    <name type="scientific">Anas zonorhyncha</name>
    <name type="common">Eastern spot-billed duck</name>
    <dbReference type="NCBI Taxonomy" id="75864"/>
    <lineage>
        <taxon>Eukaryota</taxon>
        <taxon>Metazoa</taxon>
        <taxon>Chordata</taxon>
        <taxon>Craniata</taxon>
        <taxon>Vertebrata</taxon>
        <taxon>Euteleostomi</taxon>
        <taxon>Archelosauria</taxon>
        <taxon>Archosauria</taxon>
        <taxon>Dinosauria</taxon>
        <taxon>Saurischia</taxon>
        <taxon>Theropoda</taxon>
        <taxon>Coelurosauria</taxon>
        <taxon>Aves</taxon>
        <taxon>Neognathae</taxon>
        <taxon>Galloanserae</taxon>
        <taxon>Anseriformes</taxon>
        <taxon>Anatidae</taxon>
        <taxon>Anatinae</taxon>
        <taxon>Anas</taxon>
    </lineage>
</organism>
<keyword evidence="2" id="KW-0597">Phosphoprotein</keyword>
<dbReference type="InterPro" id="IPR008438">
    <property type="entry name" value="MYOZ"/>
</dbReference>